<reference evidence="1" key="1">
    <citation type="journal article" date="2020" name="mSystems">
        <title>Genome- and Community-Level Interaction Insights into Carbon Utilization and Element Cycling Functions of Hydrothermarchaeota in Hydrothermal Sediment.</title>
        <authorList>
            <person name="Zhou Z."/>
            <person name="Liu Y."/>
            <person name="Xu W."/>
            <person name="Pan J."/>
            <person name="Luo Z.H."/>
            <person name="Li M."/>
        </authorList>
    </citation>
    <scope>NUCLEOTIDE SEQUENCE [LARGE SCALE GENOMIC DNA]</scope>
    <source>
        <strain evidence="1">SpSt-609</strain>
    </source>
</reference>
<comment type="caution">
    <text evidence="1">The sequence shown here is derived from an EMBL/GenBank/DDBJ whole genome shotgun (WGS) entry which is preliminary data.</text>
</comment>
<accession>A0A7C4RV93</accession>
<evidence type="ECO:0008006" key="2">
    <source>
        <dbReference type="Google" id="ProtNLM"/>
    </source>
</evidence>
<evidence type="ECO:0000313" key="1">
    <source>
        <dbReference type="EMBL" id="HGU39773.1"/>
    </source>
</evidence>
<dbReference type="PANTHER" id="PTHR40727:SF1">
    <property type="entry name" value="BACTERIO-OPSIN ACTIVATOR"/>
    <property type="match status" value="1"/>
</dbReference>
<dbReference type="NCBIfam" id="TIGR03879">
    <property type="entry name" value="near_KaiC_dom"/>
    <property type="match status" value="2"/>
</dbReference>
<dbReference type="EMBL" id="DSZY01000006">
    <property type="protein sequence ID" value="HGU39773.1"/>
    <property type="molecule type" value="Genomic_DNA"/>
</dbReference>
<gene>
    <name evidence="1" type="ORF">ENT77_01020</name>
</gene>
<proteinExistence type="predicted"/>
<sequence length="247" mass="28083">MRMVVVKPVSEPIEDMVAEIVNRCIALVGGFEELLKYENLTWVTSLVRSAYAVVLKHEMNKTTDDIAKILGTTKNTVKEILEAKEEKVKELILRGELQNMKALDTHVAGALAKIAYIQLKSEGERKFERMVQEIFNIGINILGGYKRVSEFKFLTWLPSLIRAIYAIVLKNEKNASNEELIAKLGISEVSLKKILEADPAELEQKLSELYDFDADDEESKHESKIHIAGALAKRAYEVYKERKESRK</sequence>
<dbReference type="InterPro" id="IPR022285">
    <property type="entry name" value="CHP03879_regulat_dom_put"/>
</dbReference>
<dbReference type="PANTHER" id="PTHR40727">
    <property type="entry name" value="TRANSCRIPTION REGULATOR, ENCODED NEXT TO RECA SUPERFAMILY ATPASE-RELATED"/>
    <property type="match status" value="1"/>
</dbReference>
<organism evidence="1">
    <name type="scientific">Fervidobacterium thailandense</name>
    <dbReference type="NCBI Taxonomy" id="1008305"/>
    <lineage>
        <taxon>Bacteria</taxon>
        <taxon>Thermotogati</taxon>
        <taxon>Thermotogota</taxon>
        <taxon>Thermotogae</taxon>
        <taxon>Thermotogales</taxon>
        <taxon>Fervidobacteriaceae</taxon>
        <taxon>Fervidobacterium</taxon>
    </lineage>
</organism>
<dbReference type="AlphaFoldDB" id="A0A7C4RV93"/>
<protein>
    <recommendedName>
        <fullName evidence="2">Bacterio-opsin activator</fullName>
    </recommendedName>
</protein>
<name>A0A7C4RV93_9BACT</name>